<protein>
    <recommendedName>
        <fullName evidence="2">HMG box domain-containing protein</fullName>
    </recommendedName>
</protein>
<dbReference type="Pfam" id="PF00505">
    <property type="entry name" value="HMG_box"/>
    <property type="match status" value="1"/>
</dbReference>
<sequence>MHLQPRSHQQGTGDASPENVPLGHKATAWSVFVRSNSAAFKAAFPNMRWADLMPSVSSTYRSLPAEEKE</sequence>
<keyword evidence="4" id="KW-1185">Reference proteome</keyword>
<feature type="domain" description="HMG box" evidence="2">
    <location>
        <begin position="27"/>
        <end position="69"/>
    </location>
</feature>
<feature type="region of interest" description="Disordered" evidence="1">
    <location>
        <begin position="1"/>
        <end position="21"/>
    </location>
</feature>
<evidence type="ECO:0000313" key="4">
    <source>
        <dbReference type="Proteomes" id="UP001527925"/>
    </source>
</evidence>
<proteinExistence type="predicted"/>
<evidence type="ECO:0000259" key="2">
    <source>
        <dbReference type="Pfam" id="PF00505"/>
    </source>
</evidence>
<reference evidence="3 4" key="1">
    <citation type="submission" date="2023-09" db="EMBL/GenBank/DDBJ databases">
        <title>Pangenome analysis of Batrachochytrium dendrobatidis and related Chytrids.</title>
        <authorList>
            <person name="Yacoub M.N."/>
            <person name="Stajich J.E."/>
            <person name="James T.Y."/>
        </authorList>
    </citation>
    <scope>NUCLEOTIDE SEQUENCE [LARGE SCALE GENOMIC DNA]</scope>
    <source>
        <strain evidence="3 4">JEL0888</strain>
    </source>
</reference>
<dbReference type="Proteomes" id="UP001527925">
    <property type="component" value="Unassembled WGS sequence"/>
</dbReference>
<feature type="compositionally biased region" description="Polar residues" evidence="1">
    <location>
        <begin position="1"/>
        <end position="13"/>
    </location>
</feature>
<gene>
    <name evidence="3" type="ORF">HK105_200097</name>
</gene>
<dbReference type="InterPro" id="IPR009071">
    <property type="entry name" value="HMG_box_dom"/>
</dbReference>
<dbReference type="InterPro" id="IPR036910">
    <property type="entry name" value="HMG_box_dom_sf"/>
</dbReference>
<dbReference type="SUPFAM" id="SSF47095">
    <property type="entry name" value="HMG-box"/>
    <property type="match status" value="1"/>
</dbReference>
<organism evidence="3 4">
    <name type="scientific">Polyrhizophydium stewartii</name>
    <dbReference type="NCBI Taxonomy" id="2732419"/>
    <lineage>
        <taxon>Eukaryota</taxon>
        <taxon>Fungi</taxon>
        <taxon>Fungi incertae sedis</taxon>
        <taxon>Chytridiomycota</taxon>
        <taxon>Chytridiomycota incertae sedis</taxon>
        <taxon>Chytridiomycetes</taxon>
        <taxon>Rhizophydiales</taxon>
        <taxon>Rhizophydiales incertae sedis</taxon>
        <taxon>Polyrhizophydium</taxon>
    </lineage>
</organism>
<dbReference type="CDD" id="cd00084">
    <property type="entry name" value="HMG-box_SF"/>
    <property type="match status" value="1"/>
</dbReference>
<comment type="caution">
    <text evidence="3">The sequence shown here is derived from an EMBL/GenBank/DDBJ whole genome shotgun (WGS) entry which is preliminary data.</text>
</comment>
<dbReference type="EMBL" id="JADGIZ020000001">
    <property type="protein sequence ID" value="KAL2920031.1"/>
    <property type="molecule type" value="Genomic_DNA"/>
</dbReference>
<evidence type="ECO:0000313" key="3">
    <source>
        <dbReference type="EMBL" id="KAL2920031.1"/>
    </source>
</evidence>
<name>A0ABR4NKI3_9FUNG</name>
<evidence type="ECO:0000256" key="1">
    <source>
        <dbReference type="SAM" id="MobiDB-lite"/>
    </source>
</evidence>
<accession>A0ABR4NKI3</accession>